<dbReference type="InterPro" id="IPR050661">
    <property type="entry name" value="BglG_antiterminators"/>
</dbReference>
<dbReference type="EMBL" id="JBHSSM010000015">
    <property type="protein sequence ID" value="MFC6315153.1"/>
    <property type="molecule type" value="Genomic_DNA"/>
</dbReference>
<keyword evidence="2" id="KW-1185">Reference proteome</keyword>
<evidence type="ECO:0000313" key="2">
    <source>
        <dbReference type="Proteomes" id="UP001596310"/>
    </source>
</evidence>
<proteinExistence type="predicted"/>
<comment type="caution">
    <text evidence="1">The sequence shown here is derived from an EMBL/GenBank/DDBJ whole genome shotgun (WGS) entry which is preliminary data.</text>
</comment>
<dbReference type="Proteomes" id="UP001596310">
    <property type="component" value="Unassembled WGS sequence"/>
</dbReference>
<protein>
    <submittedName>
        <fullName evidence="1">BglG family transcription antiterminator</fullName>
    </submittedName>
</protein>
<evidence type="ECO:0000313" key="1">
    <source>
        <dbReference type="EMBL" id="MFC6315153.1"/>
    </source>
</evidence>
<gene>
    <name evidence="1" type="ORF">ACFQHW_06145</name>
</gene>
<dbReference type="CDD" id="cd05568">
    <property type="entry name" value="PTS_IIB_bgl_like"/>
    <property type="match status" value="1"/>
</dbReference>
<sequence>MSKMTLAAQPKLTQREIDLLNQLLHQETPVTLVQIGAEMSLSEHQIRYALSKINHFLSQHSLRWVTLDRDRLTLPQPQETQKALAYFVSHTTPAQFRYSQTQMQRFILLKLLLSEQPLSTNYFMAALYRSRTTVVKTLTEVRAICAGLGLEMEHVKRSGYLVNGPKFKKLVVFLRLLMSTINIREIYSFYYRDNIYSKMGELVLFNVFELDQLLTALQKTMVYTKDTTGIDDTDFFLLTILNYKLAEMSSTSRLADQQEVLPLAELAEQIFANGRQGDLAMERTLTEQLNHHVEDALGLEEPFTAAFSNVLSHHLRRVLFREENELPPVVPPSEFMPGDQKHLRQIVAAGITKFDIPCFSSTDIDLVTAFYASELEKQKPQSWQPPRILVVCVEGPALAHILRNQLSRLMPSDQIDLAAVYEVTESKLQSYDLIISTVKLPSADQEKVLLLKPPFSTDLLPAVQQRLATMVRSCVITDDAQFTAVTAAVRATTLSLDEQKELERQLRGILTVG</sequence>
<accession>A0ABW1UNB4</accession>
<name>A0ABW1UNB4_9LACO</name>
<organism evidence="1 2">
    <name type="scientific">Lapidilactobacillus achengensis</name>
    <dbReference type="NCBI Taxonomy" id="2486000"/>
    <lineage>
        <taxon>Bacteria</taxon>
        <taxon>Bacillati</taxon>
        <taxon>Bacillota</taxon>
        <taxon>Bacilli</taxon>
        <taxon>Lactobacillales</taxon>
        <taxon>Lactobacillaceae</taxon>
        <taxon>Lapidilactobacillus</taxon>
    </lineage>
</organism>
<dbReference type="RefSeq" id="WP_125596322.1">
    <property type="nucleotide sequence ID" value="NZ_JBHSSM010000015.1"/>
</dbReference>
<dbReference type="PANTHER" id="PTHR30185">
    <property type="entry name" value="CRYPTIC BETA-GLUCOSIDE BGL OPERON ANTITERMINATOR"/>
    <property type="match status" value="1"/>
</dbReference>
<reference evidence="2" key="1">
    <citation type="journal article" date="2019" name="Int. J. Syst. Evol. Microbiol.">
        <title>The Global Catalogue of Microorganisms (GCM) 10K type strain sequencing project: providing services to taxonomists for standard genome sequencing and annotation.</title>
        <authorList>
            <consortium name="The Broad Institute Genomics Platform"/>
            <consortium name="The Broad Institute Genome Sequencing Center for Infectious Disease"/>
            <person name="Wu L."/>
            <person name="Ma J."/>
        </authorList>
    </citation>
    <scope>NUCLEOTIDE SEQUENCE [LARGE SCALE GENOMIC DNA]</scope>
    <source>
        <strain evidence="2">CCM 8897</strain>
    </source>
</reference>
<dbReference type="PANTHER" id="PTHR30185:SF12">
    <property type="entry name" value="TRANSCRIPTIONAL REGULATOR MANR"/>
    <property type="match status" value="1"/>
</dbReference>